<evidence type="ECO:0000313" key="1">
    <source>
        <dbReference type="EMBL" id="EFO28246.1"/>
    </source>
</evidence>
<dbReference type="AlphaFoldDB" id="A0A1S0UBK7"/>
<dbReference type="CTD" id="9937608"/>
<reference evidence="1" key="1">
    <citation type="submission" date="2012-04" db="EMBL/GenBank/DDBJ databases">
        <title>The Genome Sequence of Loa loa.</title>
        <authorList>
            <consortium name="The Broad Institute Genome Sequencing Platform"/>
            <consortium name="Broad Institute Genome Sequencing Center for Infectious Disease"/>
            <person name="Nutman T.B."/>
            <person name="Fink D.L."/>
            <person name="Russ C."/>
            <person name="Young S."/>
            <person name="Zeng Q."/>
            <person name="Gargeya S."/>
            <person name="Alvarado L."/>
            <person name="Berlin A."/>
            <person name="Chapman S.B."/>
            <person name="Chen Z."/>
            <person name="Freedman E."/>
            <person name="Gellesch M."/>
            <person name="Goldberg J."/>
            <person name="Griggs A."/>
            <person name="Gujja S."/>
            <person name="Heilman E.R."/>
            <person name="Heiman D."/>
            <person name="Howarth C."/>
            <person name="Mehta T."/>
            <person name="Neiman D."/>
            <person name="Pearson M."/>
            <person name="Roberts A."/>
            <person name="Saif S."/>
            <person name="Shea T."/>
            <person name="Shenoy N."/>
            <person name="Sisk P."/>
            <person name="Stolte C."/>
            <person name="Sykes S."/>
            <person name="White J."/>
            <person name="Yandava C."/>
            <person name="Haas B."/>
            <person name="Henn M.R."/>
            <person name="Nusbaum C."/>
            <person name="Birren B."/>
        </authorList>
    </citation>
    <scope>NUCLEOTIDE SEQUENCE [LARGE SCALE GENOMIC DNA]</scope>
</reference>
<protein>
    <submittedName>
        <fullName evidence="1">Uncharacterized protein</fullName>
    </submittedName>
</protein>
<proteinExistence type="predicted"/>
<sequence length="106" mass="12344">MRVSYGESKIRSVKQNFLRFGNTNCNANPCAQNKIPNPCKQKQEEIYGQNHKMMFRPEKVKKFINLGCFLKFKKNILDVFMDDPEVCIYESGKYRLEQTGIVDGLT</sequence>
<dbReference type="RefSeq" id="XP_003135829.1">
    <property type="nucleotide sequence ID" value="XM_003135781.1"/>
</dbReference>
<gene>
    <name evidence="1" type="ORF">LOAG_00241</name>
</gene>
<accession>A0A1S0UBK7</accession>
<organism evidence="1">
    <name type="scientific">Loa loa</name>
    <name type="common">Eye worm</name>
    <name type="synonym">Filaria loa</name>
    <dbReference type="NCBI Taxonomy" id="7209"/>
    <lineage>
        <taxon>Eukaryota</taxon>
        <taxon>Metazoa</taxon>
        <taxon>Ecdysozoa</taxon>
        <taxon>Nematoda</taxon>
        <taxon>Chromadorea</taxon>
        <taxon>Rhabditida</taxon>
        <taxon>Spirurina</taxon>
        <taxon>Spiruromorpha</taxon>
        <taxon>Filarioidea</taxon>
        <taxon>Onchocercidae</taxon>
        <taxon>Loa</taxon>
    </lineage>
</organism>
<name>A0A1S0UBK7_LOALO</name>
<dbReference type="KEGG" id="loa:LOAG_00241"/>
<dbReference type="InParanoid" id="A0A1S0UBK7"/>
<dbReference type="EMBL" id="JH712090">
    <property type="protein sequence ID" value="EFO28246.1"/>
    <property type="molecule type" value="Genomic_DNA"/>
</dbReference>
<dbReference type="GeneID" id="9937608"/>